<keyword evidence="5" id="KW-1185">Reference proteome</keyword>
<protein>
    <submittedName>
        <fullName evidence="4">L-amino acid N-acyltransferase YncA</fullName>
    </submittedName>
</protein>
<organism evidence="4 5">
    <name type="scientific">Phreatobacter oligotrophus</name>
    <dbReference type="NCBI Taxonomy" id="1122261"/>
    <lineage>
        <taxon>Bacteria</taxon>
        <taxon>Pseudomonadati</taxon>
        <taxon>Pseudomonadota</taxon>
        <taxon>Alphaproteobacteria</taxon>
        <taxon>Hyphomicrobiales</taxon>
        <taxon>Phreatobacteraceae</taxon>
        <taxon>Phreatobacter</taxon>
    </lineage>
</organism>
<proteinExistence type="predicted"/>
<accession>A0A2T4YWR1</accession>
<evidence type="ECO:0000259" key="3">
    <source>
        <dbReference type="PROSITE" id="PS51186"/>
    </source>
</evidence>
<dbReference type="Gene3D" id="3.40.630.30">
    <property type="match status" value="2"/>
</dbReference>
<comment type="caution">
    <text evidence="4">The sequence shown here is derived from an EMBL/GenBank/DDBJ whole genome shotgun (WGS) entry which is preliminary data.</text>
</comment>
<dbReference type="EMBL" id="PZZL01000021">
    <property type="protein sequence ID" value="PTM49060.1"/>
    <property type="molecule type" value="Genomic_DNA"/>
</dbReference>
<keyword evidence="2 4" id="KW-0012">Acyltransferase</keyword>
<dbReference type="PANTHER" id="PTHR43072">
    <property type="entry name" value="N-ACETYLTRANSFERASE"/>
    <property type="match status" value="1"/>
</dbReference>
<evidence type="ECO:0000256" key="1">
    <source>
        <dbReference type="ARBA" id="ARBA00022679"/>
    </source>
</evidence>
<dbReference type="InterPro" id="IPR016181">
    <property type="entry name" value="Acyl_CoA_acyltransferase"/>
</dbReference>
<feature type="domain" description="N-acetyltransferase" evidence="3">
    <location>
        <begin position="2"/>
        <end position="171"/>
    </location>
</feature>
<dbReference type="Pfam" id="PF00583">
    <property type="entry name" value="Acetyltransf_1"/>
    <property type="match status" value="2"/>
</dbReference>
<evidence type="ECO:0000256" key="2">
    <source>
        <dbReference type="ARBA" id="ARBA00023315"/>
    </source>
</evidence>
<dbReference type="GO" id="GO:0016747">
    <property type="term" value="F:acyltransferase activity, transferring groups other than amino-acyl groups"/>
    <property type="evidence" value="ECO:0007669"/>
    <property type="project" value="InterPro"/>
</dbReference>
<dbReference type="PROSITE" id="PS51186">
    <property type="entry name" value="GNAT"/>
    <property type="match status" value="2"/>
</dbReference>
<dbReference type="SUPFAM" id="SSF55729">
    <property type="entry name" value="Acyl-CoA N-acyltransferases (Nat)"/>
    <property type="match status" value="2"/>
</dbReference>
<sequence length="343" mass="36932">MITIETLGAEAAARHVPGLAAVLTDCVTKGASVSFMNPYTQADGEAYFRKVAASVAAGDTVLVAAFLGDRIIGTAQLGLDMPPNQPHRAEVKKMLVHSDGRRQGIAGSLLRRVEEEALARGRTLLILDTGSEEARRVYERGGWSRFGFVPDFALWPDGGFCDTTFYLKDLTPPRNAPPSGAMVRDATEDDLPAILEIINDAIVASTAVWSDEPVNLDERRAWLAERRAAGNPVLVAEDGGRVVGFGSYIQFRAWSGYRNAVEHSIYVAGEARGRGIGLALVEALTARARAAGKHVIVGGVEGSNTPSLKLHRRAGFIEVGRMPAIGEKFGRRLDLVFLQKQLA</sequence>
<dbReference type="InterPro" id="IPR000182">
    <property type="entry name" value="GNAT_dom"/>
</dbReference>
<dbReference type="CDD" id="cd04301">
    <property type="entry name" value="NAT_SF"/>
    <property type="match status" value="2"/>
</dbReference>
<dbReference type="PANTHER" id="PTHR43072:SF23">
    <property type="entry name" value="UPF0039 PROTEIN C11D3.02C"/>
    <property type="match status" value="1"/>
</dbReference>
<keyword evidence="1 4" id="KW-0808">Transferase</keyword>
<gene>
    <name evidence="4" type="ORF">C8P69_12113</name>
</gene>
<name>A0A2T4YWR1_9HYPH</name>
<feature type="domain" description="N-acetyltransferase" evidence="3">
    <location>
        <begin position="181"/>
        <end position="343"/>
    </location>
</feature>
<dbReference type="Proteomes" id="UP000241808">
    <property type="component" value="Unassembled WGS sequence"/>
</dbReference>
<evidence type="ECO:0000313" key="4">
    <source>
        <dbReference type="EMBL" id="PTM49060.1"/>
    </source>
</evidence>
<reference evidence="4 5" key="1">
    <citation type="submission" date="2018-04" db="EMBL/GenBank/DDBJ databases">
        <title>Genomic Encyclopedia of Archaeal and Bacterial Type Strains, Phase II (KMG-II): from individual species to whole genera.</title>
        <authorList>
            <person name="Goeker M."/>
        </authorList>
    </citation>
    <scope>NUCLEOTIDE SEQUENCE [LARGE SCALE GENOMIC DNA]</scope>
    <source>
        <strain evidence="4 5">DSM 25521</strain>
    </source>
</reference>
<dbReference type="AlphaFoldDB" id="A0A2T4YWR1"/>
<evidence type="ECO:0000313" key="5">
    <source>
        <dbReference type="Proteomes" id="UP000241808"/>
    </source>
</evidence>